<dbReference type="EMBL" id="AP027151">
    <property type="protein sequence ID" value="BDV42565.1"/>
    <property type="molecule type" value="Genomic_DNA"/>
</dbReference>
<dbReference type="InterPro" id="IPR001383">
    <property type="entry name" value="Ribosomal_bL28_bact-type"/>
</dbReference>
<name>A0ABM8EJ74_9BACT</name>
<dbReference type="InterPro" id="IPR026569">
    <property type="entry name" value="Ribosomal_bL28"/>
</dbReference>
<dbReference type="NCBIfam" id="TIGR00009">
    <property type="entry name" value="L28"/>
    <property type="match status" value="1"/>
</dbReference>
<gene>
    <name evidence="5 6" type="primary">rpmB</name>
    <name evidence="6" type="ORF">GURASL_14880</name>
</gene>
<dbReference type="RefSeq" id="WP_282003098.1">
    <property type="nucleotide sequence ID" value="NZ_AP027151.1"/>
</dbReference>
<evidence type="ECO:0000256" key="5">
    <source>
        <dbReference type="HAMAP-Rule" id="MF_00373"/>
    </source>
</evidence>
<dbReference type="Proteomes" id="UP001317705">
    <property type="component" value="Chromosome"/>
</dbReference>
<evidence type="ECO:0000313" key="6">
    <source>
        <dbReference type="EMBL" id="BDV42565.1"/>
    </source>
</evidence>
<dbReference type="HAMAP" id="MF_00373">
    <property type="entry name" value="Ribosomal_bL28"/>
    <property type="match status" value="1"/>
</dbReference>
<accession>A0ABM8EJ74</accession>
<dbReference type="PANTHER" id="PTHR39080">
    <property type="entry name" value="50S RIBOSOMAL PROTEIN L28"/>
    <property type="match status" value="1"/>
</dbReference>
<dbReference type="InterPro" id="IPR037147">
    <property type="entry name" value="Ribosomal_bL28_sf"/>
</dbReference>
<keyword evidence="2 5" id="KW-0689">Ribosomal protein</keyword>
<dbReference type="SUPFAM" id="SSF143800">
    <property type="entry name" value="L28p-like"/>
    <property type="match status" value="1"/>
</dbReference>
<organism evidence="6 7">
    <name type="scientific">Geotalea uraniireducens</name>
    <dbReference type="NCBI Taxonomy" id="351604"/>
    <lineage>
        <taxon>Bacteria</taxon>
        <taxon>Pseudomonadati</taxon>
        <taxon>Thermodesulfobacteriota</taxon>
        <taxon>Desulfuromonadia</taxon>
        <taxon>Geobacterales</taxon>
        <taxon>Geobacteraceae</taxon>
        <taxon>Geotalea</taxon>
    </lineage>
</organism>
<evidence type="ECO:0000256" key="1">
    <source>
        <dbReference type="ARBA" id="ARBA00008760"/>
    </source>
</evidence>
<keyword evidence="3 5" id="KW-0687">Ribonucleoprotein</keyword>
<evidence type="ECO:0000256" key="3">
    <source>
        <dbReference type="ARBA" id="ARBA00023274"/>
    </source>
</evidence>
<evidence type="ECO:0000313" key="7">
    <source>
        <dbReference type="Proteomes" id="UP001317705"/>
    </source>
</evidence>
<evidence type="ECO:0000256" key="4">
    <source>
        <dbReference type="ARBA" id="ARBA00035174"/>
    </source>
</evidence>
<evidence type="ECO:0000256" key="2">
    <source>
        <dbReference type="ARBA" id="ARBA00022980"/>
    </source>
</evidence>
<dbReference type="PANTHER" id="PTHR39080:SF1">
    <property type="entry name" value="LARGE RIBOSOMAL SUBUNIT PROTEIN BL28A"/>
    <property type="match status" value="1"/>
</dbReference>
<proteinExistence type="inferred from homology"/>
<dbReference type="InterPro" id="IPR050096">
    <property type="entry name" value="Bacterial_rp_bL28"/>
</dbReference>
<dbReference type="GO" id="GO:0005840">
    <property type="term" value="C:ribosome"/>
    <property type="evidence" value="ECO:0007669"/>
    <property type="project" value="UniProtKB-KW"/>
</dbReference>
<dbReference type="Pfam" id="PF00830">
    <property type="entry name" value="Ribosomal_L28"/>
    <property type="match status" value="1"/>
</dbReference>
<reference evidence="6 7" key="1">
    <citation type="submission" date="2022-12" db="EMBL/GenBank/DDBJ databases">
        <title>Polyphasic characterization of Geotalea uranireducens NIT-SL11 newly isolated from a complex of sewage sludge and microbially reduced graphene oxide.</title>
        <authorList>
            <person name="Xie L."/>
            <person name="Yoshida N."/>
            <person name="Meng L."/>
        </authorList>
    </citation>
    <scope>NUCLEOTIDE SEQUENCE [LARGE SCALE GENOMIC DNA]</scope>
    <source>
        <strain evidence="6 7">NIT-SL11</strain>
    </source>
</reference>
<dbReference type="InterPro" id="IPR034704">
    <property type="entry name" value="Ribosomal_bL28/bL31-like_sf"/>
</dbReference>
<comment type="similarity">
    <text evidence="1 5">Belongs to the bacterial ribosomal protein bL28 family.</text>
</comment>
<dbReference type="Gene3D" id="2.20.150.30">
    <property type="match status" value="1"/>
</dbReference>
<dbReference type="Gene3D" id="2.30.170.40">
    <property type="entry name" value="Ribosomal protein L28/L24"/>
    <property type="match status" value="1"/>
</dbReference>
<protein>
    <recommendedName>
        <fullName evidence="4 5">Large ribosomal subunit protein bL28</fullName>
    </recommendedName>
</protein>
<sequence>MSKVCEICGKGPSFGNNVSHANNKTRTTWHPNLQKVKAVRNGSVKSIRVCTRCIRSGHVTKAL</sequence>
<keyword evidence="7" id="KW-1185">Reference proteome</keyword>